<evidence type="ECO:0000256" key="2">
    <source>
        <dbReference type="ARBA" id="ARBA00022737"/>
    </source>
</evidence>
<dbReference type="InterPro" id="IPR008271">
    <property type="entry name" value="Ser/Thr_kinase_AS"/>
</dbReference>
<accession>A0A5M3VZA5</accession>
<evidence type="ECO:0000256" key="1">
    <source>
        <dbReference type="ARBA" id="ARBA00022574"/>
    </source>
</evidence>
<comment type="caution">
    <text evidence="6">The sequence shown here is derived from an EMBL/GenBank/DDBJ whole genome shotgun (WGS) entry which is preliminary data.</text>
</comment>
<evidence type="ECO:0000256" key="4">
    <source>
        <dbReference type="SAM" id="MobiDB-lite"/>
    </source>
</evidence>
<dbReference type="InterPro" id="IPR015943">
    <property type="entry name" value="WD40/YVTN_repeat-like_dom_sf"/>
</dbReference>
<feature type="region of interest" description="Disordered" evidence="4">
    <location>
        <begin position="326"/>
        <end position="361"/>
    </location>
</feature>
<evidence type="ECO:0000256" key="3">
    <source>
        <dbReference type="PROSITE-ProRule" id="PRU00221"/>
    </source>
</evidence>
<dbReference type="PANTHER" id="PTHR22847">
    <property type="entry name" value="WD40 REPEAT PROTEIN"/>
    <property type="match status" value="1"/>
</dbReference>
<dbReference type="GO" id="GO:0004672">
    <property type="term" value="F:protein kinase activity"/>
    <property type="evidence" value="ECO:0007669"/>
    <property type="project" value="InterPro"/>
</dbReference>
<dbReference type="SUPFAM" id="SSF56112">
    <property type="entry name" value="Protein kinase-like (PK-like)"/>
    <property type="match status" value="1"/>
</dbReference>
<keyword evidence="7" id="KW-1185">Reference proteome</keyword>
<dbReference type="PROSITE" id="PS50011">
    <property type="entry name" value="PROTEIN_KINASE_DOM"/>
    <property type="match status" value="1"/>
</dbReference>
<dbReference type="EMBL" id="BLAD01000050">
    <property type="protein sequence ID" value="GES01419.1"/>
    <property type="molecule type" value="Genomic_DNA"/>
</dbReference>
<dbReference type="PROSITE" id="PS50294">
    <property type="entry name" value="WD_REPEATS_REGION"/>
    <property type="match status" value="3"/>
</dbReference>
<organism evidence="6 7">
    <name type="scientific">Acrocarpospora corrugata</name>
    <dbReference type="NCBI Taxonomy" id="35763"/>
    <lineage>
        <taxon>Bacteria</taxon>
        <taxon>Bacillati</taxon>
        <taxon>Actinomycetota</taxon>
        <taxon>Actinomycetes</taxon>
        <taxon>Streptosporangiales</taxon>
        <taxon>Streptosporangiaceae</taxon>
        <taxon>Acrocarpospora</taxon>
    </lineage>
</organism>
<feature type="domain" description="Protein kinase" evidence="5">
    <location>
        <begin position="8"/>
        <end position="262"/>
    </location>
</feature>
<protein>
    <recommendedName>
        <fullName evidence="5">Protein kinase domain-containing protein</fullName>
    </recommendedName>
</protein>
<dbReference type="AlphaFoldDB" id="A0A5M3VZA5"/>
<keyword evidence="1 3" id="KW-0853">WD repeat</keyword>
<dbReference type="InterPro" id="IPR000719">
    <property type="entry name" value="Prot_kinase_dom"/>
</dbReference>
<dbReference type="Pfam" id="PF00400">
    <property type="entry name" value="WD40"/>
    <property type="match status" value="5"/>
</dbReference>
<dbReference type="InterPro" id="IPR001680">
    <property type="entry name" value="WD40_rpt"/>
</dbReference>
<dbReference type="Gene3D" id="2.130.10.10">
    <property type="entry name" value="YVTN repeat-like/Quinoprotein amine dehydrogenase"/>
    <property type="match status" value="2"/>
</dbReference>
<dbReference type="RefSeq" id="WP_170316973.1">
    <property type="nucleotide sequence ID" value="NZ_BAAABN010000029.1"/>
</dbReference>
<proteinExistence type="predicted"/>
<dbReference type="GO" id="GO:0005524">
    <property type="term" value="F:ATP binding"/>
    <property type="evidence" value="ECO:0007669"/>
    <property type="project" value="InterPro"/>
</dbReference>
<evidence type="ECO:0000259" key="5">
    <source>
        <dbReference type="PROSITE" id="PS50011"/>
    </source>
</evidence>
<keyword evidence="2" id="KW-0677">Repeat</keyword>
<feature type="compositionally biased region" description="Pro residues" evidence="4">
    <location>
        <begin position="266"/>
        <end position="275"/>
    </location>
</feature>
<reference evidence="6 7" key="1">
    <citation type="submission" date="2019-10" db="EMBL/GenBank/DDBJ databases">
        <title>Whole genome shotgun sequence of Acrocarpospora corrugata NBRC 13972.</title>
        <authorList>
            <person name="Ichikawa N."/>
            <person name="Kimura A."/>
            <person name="Kitahashi Y."/>
            <person name="Komaki H."/>
            <person name="Oguchi A."/>
        </authorList>
    </citation>
    <scope>NUCLEOTIDE SEQUENCE [LARGE SCALE GENOMIC DNA]</scope>
    <source>
        <strain evidence="6 7">NBRC 13972</strain>
    </source>
</reference>
<dbReference type="InterPro" id="IPR020472">
    <property type="entry name" value="WD40_PAC1"/>
</dbReference>
<evidence type="ECO:0000313" key="6">
    <source>
        <dbReference type="EMBL" id="GES01419.1"/>
    </source>
</evidence>
<dbReference type="Proteomes" id="UP000334990">
    <property type="component" value="Unassembled WGS sequence"/>
</dbReference>
<gene>
    <name evidence="6" type="ORF">Acor_34830</name>
</gene>
<dbReference type="InterPro" id="IPR036322">
    <property type="entry name" value="WD40_repeat_dom_sf"/>
</dbReference>
<dbReference type="PROSITE" id="PS50082">
    <property type="entry name" value="WD_REPEATS_2"/>
    <property type="match status" value="5"/>
</dbReference>
<dbReference type="CDD" id="cd00200">
    <property type="entry name" value="WD40"/>
    <property type="match status" value="1"/>
</dbReference>
<feature type="compositionally biased region" description="Low complexity" evidence="4">
    <location>
        <begin position="333"/>
        <end position="352"/>
    </location>
</feature>
<feature type="repeat" description="WD" evidence="3">
    <location>
        <begin position="543"/>
        <end position="586"/>
    </location>
</feature>
<evidence type="ECO:0000313" key="7">
    <source>
        <dbReference type="Proteomes" id="UP000334990"/>
    </source>
</evidence>
<dbReference type="PANTHER" id="PTHR22847:SF637">
    <property type="entry name" value="WD REPEAT DOMAIN 5B"/>
    <property type="match status" value="1"/>
</dbReference>
<sequence length="669" mass="70014">MPSAVGDYRLVSRIGQGGQGEVHRAVTPAGAEVAVKLLHATLSDDDGARRRFFREVELARRVAPFCTARVLDVGVQDNQPYIVSEFVPGASLHHVVRQEGPRTGGGLARLAVATATALAAIHRAGVVHRDFKPGNVIMGPEGPVVIDFGISRALDHTVTHTGSMGTPGYMAPEQVASGQVGPAADVFSWGATMVYAATGQVAFRGDSVPVVLHALLYGTPDLSGVPDNLRPLIAKCLDKEPGNRPTAADLVRTLTGDDAPARTPAPDLPLPPTAHLPPTEQRTEQSTAQPTEQLPPSKRSRRPVLLGTAALVAAAAVLTAYILWPQNDPADPTQATTSTPRAGTTTPQTSTTLVPFGAPVGPPISVHTDDVRTIAIGRLGDTPISVTGSDDNTARVVDLANGTELPPTLTGHTKWVRSVAIGTLDNAPIALTGSDDGSAVIWNLDTHKRSGPPIDANQGGVKAVALGDLDGTPIAVTAGVDETARIWNLRTREQIAELTGHTGTVWAVALTRLDDIPVAVTTGDDSTIRVWNLRTARQIGAPITGHQGWVRSVAVGELDGKPIALTGGEDNTARIWDLSTGTQLGEPLTGHTSFVWAVALTQIGGKPVALTGSEDKTARAWDLTTGEPLGPPLTGHTECVWSVAFAELDGHPVAVTGSKDETIRLWRLA</sequence>
<dbReference type="InterPro" id="IPR019775">
    <property type="entry name" value="WD40_repeat_CS"/>
</dbReference>
<dbReference type="PROSITE" id="PS00108">
    <property type="entry name" value="PROTEIN_KINASE_ST"/>
    <property type="match status" value="1"/>
</dbReference>
<name>A0A5M3VZA5_9ACTN</name>
<feature type="repeat" description="WD" evidence="3">
    <location>
        <begin position="588"/>
        <end position="631"/>
    </location>
</feature>
<dbReference type="SUPFAM" id="SSF50978">
    <property type="entry name" value="WD40 repeat-like"/>
    <property type="match status" value="1"/>
</dbReference>
<dbReference type="PRINTS" id="PR00320">
    <property type="entry name" value="GPROTEINBRPT"/>
</dbReference>
<dbReference type="InterPro" id="IPR011009">
    <property type="entry name" value="Kinase-like_dom_sf"/>
</dbReference>
<feature type="repeat" description="WD" evidence="3">
    <location>
        <begin position="633"/>
        <end position="669"/>
    </location>
</feature>
<feature type="compositionally biased region" description="Polar residues" evidence="4">
    <location>
        <begin position="284"/>
        <end position="294"/>
    </location>
</feature>
<dbReference type="SMART" id="SM00320">
    <property type="entry name" value="WD40"/>
    <property type="match status" value="7"/>
</dbReference>
<dbReference type="Gene3D" id="1.10.510.10">
    <property type="entry name" value="Transferase(Phosphotransferase) domain 1"/>
    <property type="match status" value="1"/>
</dbReference>
<dbReference type="Pfam" id="PF00069">
    <property type="entry name" value="Pkinase"/>
    <property type="match status" value="1"/>
</dbReference>
<feature type="region of interest" description="Disordered" evidence="4">
    <location>
        <begin position="256"/>
        <end position="302"/>
    </location>
</feature>
<dbReference type="CDD" id="cd14014">
    <property type="entry name" value="STKc_PknB_like"/>
    <property type="match status" value="1"/>
</dbReference>
<feature type="repeat" description="WD" evidence="3">
    <location>
        <begin position="409"/>
        <end position="452"/>
    </location>
</feature>
<dbReference type="Gene3D" id="3.30.200.20">
    <property type="entry name" value="Phosphorylase Kinase, domain 1"/>
    <property type="match status" value="1"/>
</dbReference>
<feature type="repeat" description="WD" evidence="3">
    <location>
        <begin position="498"/>
        <end position="541"/>
    </location>
</feature>
<dbReference type="PROSITE" id="PS00678">
    <property type="entry name" value="WD_REPEATS_1"/>
    <property type="match status" value="4"/>
</dbReference>